<evidence type="ECO:0000313" key="2">
    <source>
        <dbReference type="Proteomes" id="UP000002038"/>
    </source>
</evidence>
<dbReference type="EMBL" id="GG657472">
    <property type="protein sequence ID" value="OAT13419.1"/>
    <property type="molecule type" value="Genomic_DNA"/>
</dbReference>
<reference evidence="2" key="1">
    <citation type="journal article" date="2015" name="PLoS Genet.">
        <title>The dynamic genome and transcriptome of the human fungal pathogen Blastomyces and close relative Emmonsia.</title>
        <authorList>
            <person name="Munoz J.F."/>
            <person name="Gauthier G.M."/>
            <person name="Desjardins C.A."/>
            <person name="Gallo J.E."/>
            <person name="Holder J."/>
            <person name="Sullivan T.D."/>
            <person name="Marty A.J."/>
            <person name="Carmen J.C."/>
            <person name="Chen Z."/>
            <person name="Ding L."/>
            <person name="Gujja S."/>
            <person name="Magrini V."/>
            <person name="Misas E."/>
            <person name="Mitreva M."/>
            <person name="Priest M."/>
            <person name="Saif S."/>
            <person name="Whiston E.A."/>
            <person name="Young S."/>
            <person name="Zeng Q."/>
            <person name="Goldman W.E."/>
            <person name="Mardis E.R."/>
            <person name="Taylor J.W."/>
            <person name="McEwen J.G."/>
            <person name="Clay O.K."/>
            <person name="Klein B.S."/>
            <person name="Cuomo C.A."/>
        </authorList>
    </citation>
    <scope>NUCLEOTIDE SEQUENCE [LARGE SCALE GENOMIC DNA]</scope>
    <source>
        <strain evidence="2">SLH14081</strain>
    </source>
</reference>
<gene>
    <name evidence="1" type="ORF">BDBG_17801</name>
</gene>
<evidence type="ECO:0000313" key="1">
    <source>
        <dbReference type="EMBL" id="OAT13419.1"/>
    </source>
</evidence>
<protein>
    <submittedName>
        <fullName evidence="1">Uncharacterized protein</fullName>
    </submittedName>
</protein>
<sequence length="125" mass="14447">MLTFAGSGDLVREDVNIALDLDGFRCLYNCVLGRHLYESIRYRRSPIYARRESKRVPKYSSQIYYIQAPQSSTLIRPCHAQTLALQERQQRGYLFSFLASPRMQMMDIASQTWHAVALHGMISLT</sequence>
<dbReference type="KEGG" id="bgh:BDBG_17801"/>
<dbReference type="AlphaFoldDB" id="A0A179V1T2"/>
<dbReference type="GeneID" id="42529380"/>
<dbReference type="VEuPathDB" id="FungiDB:BDBG_17801"/>
<keyword evidence="2" id="KW-1185">Reference proteome</keyword>
<dbReference type="Proteomes" id="UP000002038">
    <property type="component" value="Unassembled WGS sequence"/>
</dbReference>
<accession>A0A179V1T2</accession>
<name>A0A179V1T2_BLAGS</name>
<dbReference type="RefSeq" id="XP_031580895.1">
    <property type="nucleotide sequence ID" value="XM_031725448.1"/>
</dbReference>
<organism evidence="1 2">
    <name type="scientific">Blastomyces gilchristii (strain SLH14081)</name>
    <name type="common">Blastomyces dermatitidis</name>
    <dbReference type="NCBI Taxonomy" id="559298"/>
    <lineage>
        <taxon>Eukaryota</taxon>
        <taxon>Fungi</taxon>
        <taxon>Dikarya</taxon>
        <taxon>Ascomycota</taxon>
        <taxon>Pezizomycotina</taxon>
        <taxon>Eurotiomycetes</taxon>
        <taxon>Eurotiomycetidae</taxon>
        <taxon>Onygenales</taxon>
        <taxon>Ajellomycetaceae</taxon>
        <taxon>Blastomyces</taxon>
    </lineage>
</organism>
<proteinExistence type="predicted"/>